<proteinExistence type="inferred from homology"/>
<accession>A0A7M2WTG9</accession>
<evidence type="ECO:0000256" key="8">
    <source>
        <dbReference type="SAM" id="SignalP"/>
    </source>
</evidence>
<evidence type="ECO:0000256" key="3">
    <source>
        <dbReference type="ARBA" id="ARBA00022729"/>
    </source>
</evidence>
<feature type="signal peptide" evidence="8">
    <location>
        <begin position="1"/>
        <end position="23"/>
    </location>
</feature>
<dbReference type="KEGG" id="hbs:IPV69_17840"/>
<dbReference type="InterPro" id="IPR005644">
    <property type="entry name" value="NolW-like"/>
</dbReference>
<organism evidence="12 13">
    <name type="scientific">Humisphaera borealis</name>
    <dbReference type="NCBI Taxonomy" id="2807512"/>
    <lineage>
        <taxon>Bacteria</taxon>
        <taxon>Pseudomonadati</taxon>
        <taxon>Planctomycetota</taxon>
        <taxon>Phycisphaerae</taxon>
        <taxon>Tepidisphaerales</taxon>
        <taxon>Tepidisphaeraceae</taxon>
        <taxon>Humisphaera</taxon>
    </lineage>
</organism>
<dbReference type="Pfam" id="PF03958">
    <property type="entry name" value="Secretin_N"/>
    <property type="match status" value="6"/>
</dbReference>
<dbReference type="PRINTS" id="PR01032">
    <property type="entry name" value="PHAGEIV"/>
</dbReference>
<evidence type="ECO:0000259" key="9">
    <source>
        <dbReference type="Pfam" id="PF00263"/>
    </source>
</evidence>
<evidence type="ECO:0000313" key="12">
    <source>
        <dbReference type="EMBL" id="QOV88111.1"/>
    </source>
</evidence>
<evidence type="ECO:0000259" key="11">
    <source>
        <dbReference type="Pfam" id="PF21305"/>
    </source>
</evidence>
<reference evidence="12 13" key="1">
    <citation type="submission" date="2020-10" db="EMBL/GenBank/DDBJ databases">
        <title>Wide distribution of Phycisphaera-like planctomycetes from WD2101 soil group in peatlands and genome analysis of the first cultivated representative.</title>
        <authorList>
            <person name="Dedysh S.N."/>
            <person name="Beletsky A.V."/>
            <person name="Ivanova A."/>
            <person name="Kulichevskaya I.S."/>
            <person name="Suzina N.E."/>
            <person name="Philippov D.A."/>
            <person name="Rakitin A.L."/>
            <person name="Mardanov A.V."/>
            <person name="Ravin N.V."/>
        </authorList>
    </citation>
    <scope>NUCLEOTIDE SEQUENCE [LARGE SCALE GENOMIC DNA]</scope>
    <source>
        <strain evidence="12 13">M1803</strain>
    </source>
</reference>
<dbReference type="EMBL" id="CP063458">
    <property type="protein sequence ID" value="QOV88111.1"/>
    <property type="molecule type" value="Genomic_DNA"/>
</dbReference>
<comment type="subcellular location">
    <subcellularLocation>
        <location evidence="6">Cell outer membrane</location>
    </subcellularLocation>
    <subcellularLocation>
        <location evidence="1">Membrane</location>
    </subcellularLocation>
</comment>
<feature type="domain" description="NolW-like" evidence="10">
    <location>
        <begin position="578"/>
        <end position="722"/>
    </location>
</feature>
<keyword evidence="13" id="KW-1185">Reference proteome</keyword>
<comment type="similarity">
    <text evidence="5">Belongs to the bacterial secretin family.</text>
</comment>
<evidence type="ECO:0000256" key="5">
    <source>
        <dbReference type="RuleBase" id="RU004003"/>
    </source>
</evidence>
<evidence type="ECO:0008006" key="14">
    <source>
        <dbReference type="Google" id="ProtNLM"/>
    </source>
</evidence>
<dbReference type="GO" id="GO:0009279">
    <property type="term" value="C:cell outer membrane"/>
    <property type="evidence" value="ECO:0007669"/>
    <property type="project" value="UniProtKB-SubCell"/>
</dbReference>
<dbReference type="Proteomes" id="UP000593765">
    <property type="component" value="Chromosome"/>
</dbReference>
<feature type="compositionally biased region" description="Low complexity" evidence="7">
    <location>
        <begin position="37"/>
        <end position="56"/>
    </location>
</feature>
<dbReference type="PANTHER" id="PTHR30332">
    <property type="entry name" value="PROBABLE GENERAL SECRETION PATHWAY PROTEIN D"/>
    <property type="match status" value="1"/>
</dbReference>
<dbReference type="Gene3D" id="3.30.1370.120">
    <property type="match status" value="6"/>
</dbReference>
<evidence type="ECO:0000256" key="4">
    <source>
        <dbReference type="ARBA" id="ARBA00023136"/>
    </source>
</evidence>
<dbReference type="InterPro" id="IPR004846">
    <property type="entry name" value="T2SS/T3SS_dom"/>
</dbReference>
<dbReference type="GO" id="GO:0009306">
    <property type="term" value="P:protein secretion"/>
    <property type="evidence" value="ECO:0007669"/>
    <property type="project" value="InterPro"/>
</dbReference>
<dbReference type="InterPro" id="IPR001775">
    <property type="entry name" value="GspD/PilQ"/>
</dbReference>
<evidence type="ECO:0000256" key="6">
    <source>
        <dbReference type="RuleBase" id="RU004004"/>
    </source>
</evidence>
<feature type="domain" description="NolW-like" evidence="10">
    <location>
        <begin position="227"/>
        <end position="303"/>
    </location>
</feature>
<feature type="domain" description="NolW-like" evidence="10">
    <location>
        <begin position="488"/>
        <end position="570"/>
    </location>
</feature>
<sequence length="1027" mass="108332">MPRTTNFAAATVLAGCLAGTLAAQIPATLPAAPPATSPATTPSASQPATLPATQPTAPISLDFKNVPLDAVLEHLSEAAGFVVIKDAPVEGRVTVVSRQPVSADEAVTLLNTVLKANGYTVIRNGRVLKVTGRDAAKKSDLPVHFGADPESIEVSDALITQVIPIGNVDAVKLRQDLAPLIGTEADVAANGGSNAIVITDTSSNVRRVVQIIAALDRHEPGNAELHRYTLKHADALATSKLILALLKPADQVPGQSPKLQTAEMALRGRINAVADERTNTLFVTAQADSLKTVDEVIKDLESNESVASEIRIFSLKFADAASASRLIGAVFRPEEQREPRGESPRREGADAALRARVIAAADDRTNTLVVTAPASTLKIIDEVLKKLDSDPATTTEIKVFPLTFADATSAAQLITTVFRPPPVQVSSSSSSSSSRTRELIDDALSARITAAADSRTNSLVITAPPESLKIIEQLLKALDANPAANSIVRVFQLKNADASSAVAMLHTIFDADPSTGVAAPLPAGVPPVTLSATRGKLTAASDSRTNTIIVQAPIETLTAVEAVLKELDSNPVTEETLFIYRLKNGQAAKMENVLNILFGNVQPNNSQNGNRFGNQNDPRNQGGRTTGNRSLTGSRNGRGSTQFDPIGQGFGGQAGGFPFNRGQNQNLPGNLSQGSMRAITELTGKVFVVADDDTNSLLITTATKYQGQVKQIVAELDRPAPQVLIKVLVAEVTHDNGTDVGVDFSILNQRANGNGQIGSTNFGLTGPNAATGGLVVQLLESNVNATLRALATAGKLEVLSRPYILASDNQLASITVGNEVPFITNTRITDQGQQINTIEYQDVGIILNVTPHISPDGLVIMDVIPEISQLTNSTVPISPGVTAPVIAKRSASSRVGIRTGNTIVIGGLMEDRKTESVSKVPLLGDIPLLGQIFSRVQINKTKTELLIFLTPHVAQQPSDLEGMSGQEIEKTKLTPKAIVPGMFDQHLDGMKTGEVPQSQPATKPDLTVLEVPMRPTYQQPATKPATP</sequence>
<feature type="region of interest" description="Disordered" evidence="7">
    <location>
        <begin position="605"/>
        <end position="669"/>
    </location>
</feature>
<name>A0A7M2WTG9_9BACT</name>
<dbReference type="PROSITE" id="PS51257">
    <property type="entry name" value="PROKAR_LIPOPROTEIN"/>
    <property type="match status" value="1"/>
</dbReference>
<feature type="chain" id="PRO_5034018146" description="Type II secretion system protein GspD" evidence="8">
    <location>
        <begin position="24"/>
        <end position="1027"/>
    </location>
</feature>
<feature type="domain" description="NolW-like" evidence="10">
    <location>
        <begin position="398"/>
        <end position="482"/>
    </location>
</feature>
<feature type="region of interest" description="Disordered" evidence="7">
    <location>
        <begin position="31"/>
        <end position="56"/>
    </location>
</feature>
<feature type="compositionally biased region" description="Polar residues" evidence="7">
    <location>
        <begin position="605"/>
        <end position="643"/>
    </location>
</feature>
<keyword evidence="2" id="KW-0812">Transmembrane</keyword>
<dbReference type="Pfam" id="PF00263">
    <property type="entry name" value="Secretin"/>
    <property type="match status" value="1"/>
</dbReference>
<dbReference type="PANTHER" id="PTHR30332:SF24">
    <property type="entry name" value="SECRETIN GSPD-RELATED"/>
    <property type="match status" value="1"/>
</dbReference>
<dbReference type="InterPro" id="IPR049371">
    <property type="entry name" value="GspD-like_N0"/>
</dbReference>
<feature type="domain" description="Type II/III secretion system secretin-like" evidence="9">
    <location>
        <begin position="789"/>
        <end position="954"/>
    </location>
</feature>
<feature type="region of interest" description="Disordered" evidence="7">
    <location>
        <begin position="991"/>
        <end position="1027"/>
    </location>
</feature>
<dbReference type="InterPro" id="IPR038591">
    <property type="entry name" value="NolW-like_sf"/>
</dbReference>
<gene>
    <name evidence="12" type="ORF">IPV69_17840</name>
</gene>
<evidence type="ECO:0000313" key="13">
    <source>
        <dbReference type="Proteomes" id="UP000593765"/>
    </source>
</evidence>
<feature type="domain" description="NolW-like" evidence="10">
    <location>
        <begin position="311"/>
        <end position="392"/>
    </location>
</feature>
<dbReference type="Pfam" id="PF21305">
    <property type="entry name" value="type_II_gspD_N0"/>
    <property type="match status" value="1"/>
</dbReference>
<protein>
    <recommendedName>
        <fullName evidence="14">Type II secretion system protein GspD</fullName>
    </recommendedName>
</protein>
<feature type="domain" description="GspD-like N0" evidence="11">
    <location>
        <begin position="61"/>
        <end position="130"/>
    </location>
</feature>
<dbReference type="InterPro" id="IPR050810">
    <property type="entry name" value="Bact_Secretion_Sys_Channel"/>
</dbReference>
<evidence type="ECO:0000259" key="10">
    <source>
        <dbReference type="Pfam" id="PF03958"/>
    </source>
</evidence>
<dbReference type="GO" id="GO:0015627">
    <property type="term" value="C:type II protein secretion system complex"/>
    <property type="evidence" value="ECO:0007669"/>
    <property type="project" value="TreeGrafter"/>
</dbReference>
<keyword evidence="6" id="KW-0813">Transport</keyword>
<dbReference type="AlphaFoldDB" id="A0A7M2WTG9"/>
<evidence type="ECO:0000256" key="7">
    <source>
        <dbReference type="SAM" id="MobiDB-lite"/>
    </source>
</evidence>
<dbReference type="RefSeq" id="WP_206291080.1">
    <property type="nucleotide sequence ID" value="NZ_CP063458.1"/>
</dbReference>
<evidence type="ECO:0000256" key="2">
    <source>
        <dbReference type="ARBA" id="ARBA00022692"/>
    </source>
</evidence>
<feature type="domain" description="NolW-like" evidence="10">
    <location>
        <begin position="160"/>
        <end position="218"/>
    </location>
</feature>
<evidence type="ECO:0000256" key="1">
    <source>
        <dbReference type="ARBA" id="ARBA00004370"/>
    </source>
</evidence>
<keyword evidence="4" id="KW-0472">Membrane</keyword>
<keyword evidence="3 8" id="KW-0732">Signal</keyword>
<dbReference type="PRINTS" id="PR00811">
    <property type="entry name" value="BCTERIALGSPD"/>
</dbReference>